<protein>
    <submittedName>
        <fullName evidence="1">Uncharacterized protein</fullName>
    </submittedName>
</protein>
<dbReference type="AlphaFoldDB" id="A0A0N7H0X5"/>
<dbReference type="Proteomes" id="UP000066487">
    <property type="component" value="Chromosome"/>
</dbReference>
<evidence type="ECO:0000313" key="2">
    <source>
        <dbReference type="Proteomes" id="UP000066487"/>
    </source>
</evidence>
<gene>
    <name evidence="1" type="ORF">AO353_26045</name>
</gene>
<dbReference type="EMBL" id="CP012830">
    <property type="protein sequence ID" value="ALI04356.1"/>
    <property type="molecule type" value="Genomic_DNA"/>
</dbReference>
<dbReference type="OrthoDB" id="7030747at2"/>
<dbReference type="RefSeq" id="WP_054597558.1">
    <property type="nucleotide sequence ID" value="NZ_CP012830.1"/>
</dbReference>
<sequence length="109" mass="12189">MLIAATFLFLQGCENKEEHIFQLTRCGLAAGLDVHSDPSVVTRSAEAVGLYGREHGIKMSFEEMTVITDKITKEIMGAPESPVQEWDDRAKKIAESDFCKKYLSSLYSK</sequence>
<name>A0A0N7H0X5_PSEFL</name>
<accession>A0A0N7H0X5</accession>
<reference evidence="1 2" key="2">
    <citation type="journal article" date="2018" name="Nature">
        <title>Mutant phenotypes for thousands of bacterial genes of unknown function.</title>
        <authorList>
            <person name="Price M.N."/>
            <person name="Wetmore K.M."/>
            <person name="Waters R.J."/>
            <person name="Callaghan M."/>
            <person name="Ray J."/>
            <person name="Liu H."/>
            <person name="Kuehl J.V."/>
            <person name="Melnyk R.A."/>
            <person name="Lamson J.S."/>
            <person name="Suh Y."/>
            <person name="Carlson H.K."/>
            <person name="Esquivel Z."/>
            <person name="Sadeeshkumar H."/>
            <person name="Chakraborty R."/>
            <person name="Zane G.M."/>
            <person name="Rubin B.E."/>
            <person name="Wall J.D."/>
            <person name="Visel A."/>
            <person name="Bristow J."/>
            <person name="Blow M.J."/>
            <person name="Arkin A.P."/>
            <person name="Deutschbauer A.M."/>
        </authorList>
    </citation>
    <scope>NUCLEOTIDE SEQUENCE [LARGE SCALE GENOMIC DNA]</scope>
    <source>
        <strain evidence="1 2">FW300-N2E3</strain>
    </source>
</reference>
<reference evidence="2" key="1">
    <citation type="submission" date="2015-09" db="EMBL/GenBank/DDBJ databases">
        <title>Whole genome sequence of Pseudomonas fluorescens FW300-N2E3.</title>
        <authorList>
            <person name="Ray J."/>
            <person name="Melnyk R."/>
            <person name="Deutschbauer A."/>
        </authorList>
    </citation>
    <scope>NUCLEOTIDE SEQUENCE [LARGE SCALE GENOMIC DNA]</scope>
    <source>
        <strain evidence="2">FW300-N2E3</strain>
    </source>
</reference>
<evidence type="ECO:0000313" key="1">
    <source>
        <dbReference type="EMBL" id="ALI04356.1"/>
    </source>
</evidence>
<organism evidence="1 2">
    <name type="scientific">Pseudomonas fluorescens</name>
    <dbReference type="NCBI Taxonomy" id="294"/>
    <lineage>
        <taxon>Bacteria</taxon>
        <taxon>Pseudomonadati</taxon>
        <taxon>Pseudomonadota</taxon>
        <taxon>Gammaproteobacteria</taxon>
        <taxon>Pseudomonadales</taxon>
        <taxon>Pseudomonadaceae</taxon>
        <taxon>Pseudomonas</taxon>
    </lineage>
</organism>
<proteinExistence type="predicted"/>